<dbReference type="Pfam" id="PF05488">
    <property type="entry name" value="PAAR_motif"/>
    <property type="match status" value="1"/>
</dbReference>
<name>A0A2Z5N0Y1_BURPY</name>
<evidence type="ECO:0000313" key="2">
    <source>
        <dbReference type="Proteomes" id="UP000253104"/>
    </source>
</evidence>
<dbReference type="OrthoDB" id="8594232at2"/>
<dbReference type="InterPro" id="IPR008727">
    <property type="entry name" value="PAAR_motif"/>
</dbReference>
<reference evidence="1 2" key="1">
    <citation type="journal article" date="2018" name="ISME J.">
        <title>Involvement of Burkholderiaceae and sulfurous volatiles in disease-suppressive soils.</title>
        <authorList>
            <person name="Carrion V.J."/>
            <person name="Cordovez V."/>
            <person name="Tyc O."/>
            <person name="Etalo D.W."/>
            <person name="de Bruijn I."/>
            <person name="de Jager V.C."/>
            <person name="Medema M.H."/>
            <person name="Eberl L."/>
            <person name="Raaijmakers J.M."/>
        </authorList>
    </citation>
    <scope>NUCLEOTIDE SEQUENCE [LARGE SCALE GENOMIC DNA]</scope>
    <source>
        <strain evidence="2">mHSR5</strain>
    </source>
</reference>
<organism evidence="1 2">
    <name type="scientific">Burkholderia pyrrocinia</name>
    <name type="common">Pseudomonas pyrrocinia</name>
    <dbReference type="NCBI Taxonomy" id="60550"/>
    <lineage>
        <taxon>Bacteria</taxon>
        <taxon>Pseudomonadati</taxon>
        <taxon>Pseudomonadota</taxon>
        <taxon>Betaproteobacteria</taxon>
        <taxon>Burkholderiales</taxon>
        <taxon>Burkholderiaceae</taxon>
        <taxon>Burkholderia</taxon>
        <taxon>Burkholderia cepacia complex</taxon>
    </lineage>
</organism>
<protein>
    <submittedName>
        <fullName evidence="1">PAAR domain-containing protein</fullName>
    </submittedName>
</protein>
<dbReference type="EMBL" id="CP024903">
    <property type="protein sequence ID" value="AXF23239.1"/>
    <property type="molecule type" value="Genomic_DNA"/>
</dbReference>
<dbReference type="CDD" id="cd14744">
    <property type="entry name" value="PAAR_CT_2"/>
    <property type="match status" value="1"/>
</dbReference>
<evidence type="ECO:0000313" key="1">
    <source>
        <dbReference type="EMBL" id="AXF23239.1"/>
    </source>
</evidence>
<proteinExistence type="predicted"/>
<accession>A0A2Z5N0Y1</accession>
<gene>
    <name evidence="1" type="ORF">CUJ89_22600</name>
</gene>
<dbReference type="AlphaFoldDB" id="A0A2Z5N0Y1"/>
<sequence length="96" mass="10543">MGERACIFQQDQTTANGVVLDGLDDMDLDGRKVSYLGARLQCPACNSIGRIEADAPRPLDSDLGGKQHALENDLCRCKCNPPPRLRASQREWTVEA</sequence>
<dbReference type="RefSeq" id="WP_114179649.1">
    <property type="nucleotide sequence ID" value="NZ_CP024903.1"/>
</dbReference>
<dbReference type="Proteomes" id="UP000253104">
    <property type="component" value="Chromosome mHSR5_B"/>
</dbReference>